<reference evidence="1 2" key="1">
    <citation type="submission" date="2016-01" db="EMBL/GenBank/DDBJ databases">
        <title>Characterization of the Clostridium difficile lineages that are prevalent in Hong Kong and China.</title>
        <authorList>
            <person name="Kwok J.S.-L."/>
            <person name="Lam W.-Y."/>
            <person name="Ip M."/>
            <person name="Chan T.-F."/>
            <person name="Hawkey P.M."/>
            <person name="Tsui S.K.-W."/>
        </authorList>
    </citation>
    <scope>NUCLEOTIDE SEQUENCE [LARGE SCALE GENOMIC DNA]</scope>
    <source>
        <strain evidence="1 2">300064</strain>
    </source>
</reference>
<dbReference type="EMBL" id="LRDH01000114">
    <property type="protein sequence ID" value="PPV14002.1"/>
    <property type="molecule type" value="Genomic_DNA"/>
</dbReference>
<dbReference type="RefSeq" id="WP_043666046.1">
    <property type="nucleotide sequence ID" value="NZ_JSEG01000020.1"/>
</dbReference>
<comment type="caution">
    <text evidence="1">The sequence shown here is derived from an EMBL/GenBank/DDBJ whole genome shotgun (WGS) entry which is preliminary data.</text>
</comment>
<protein>
    <submittedName>
        <fullName evidence="1">Uncharacterized protein</fullName>
    </submittedName>
</protein>
<dbReference type="AlphaFoldDB" id="A0A2S7F9P2"/>
<gene>
    <name evidence="1" type="ORF">AWN73_15200</name>
</gene>
<accession>A0A2S7F9P2</accession>
<name>A0A2S7F9P2_CLOBU</name>
<evidence type="ECO:0000313" key="2">
    <source>
        <dbReference type="Proteomes" id="UP000238081"/>
    </source>
</evidence>
<evidence type="ECO:0000313" key="1">
    <source>
        <dbReference type="EMBL" id="PPV14002.1"/>
    </source>
</evidence>
<sequence>MKYYDIVDKGEDGIYISFTDKNQAEEWLAEQPISRGLHIKESERLTVQERRNKAFAIANNAIYFNDRSDYLTALYEICEMLKPIDCTEIGKKYIEE</sequence>
<dbReference type="Proteomes" id="UP000238081">
    <property type="component" value="Unassembled WGS sequence"/>
</dbReference>
<proteinExistence type="predicted"/>
<organism evidence="1 2">
    <name type="scientific">Clostridium butyricum</name>
    <dbReference type="NCBI Taxonomy" id="1492"/>
    <lineage>
        <taxon>Bacteria</taxon>
        <taxon>Bacillati</taxon>
        <taxon>Bacillota</taxon>
        <taxon>Clostridia</taxon>
        <taxon>Eubacteriales</taxon>
        <taxon>Clostridiaceae</taxon>
        <taxon>Clostridium</taxon>
    </lineage>
</organism>